<dbReference type="PANTHER" id="PTHR10039">
    <property type="entry name" value="AMELOGENIN"/>
    <property type="match status" value="1"/>
</dbReference>
<dbReference type="Gene3D" id="3.40.50.300">
    <property type="entry name" value="P-loop containing nucleotide triphosphate hydrolases"/>
    <property type="match status" value="1"/>
</dbReference>
<dbReference type="GeneID" id="63790657"/>
<keyword evidence="1" id="KW-0677">Repeat</keyword>
<dbReference type="EMBL" id="MIKG01000002">
    <property type="protein sequence ID" value="RAO65428.1"/>
    <property type="molecule type" value="Genomic_DNA"/>
</dbReference>
<feature type="region of interest" description="Disordered" evidence="2">
    <location>
        <begin position="1"/>
        <end position="66"/>
    </location>
</feature>
<evidence type="ECO:0000259" key="3">
    <source>
        <dbReference type="PROSITE" id="PS50837"/>
    </source>
</evidence>
<evidence type="ECO:0000313" key="5">
    <source>
        <dbReference type="Proteomes" id="UP000249363"/>
    </source>
</evidence>
<gene>
    <name evidence="4" type="ORF">BHQ10_001440</name>
</gene>
<reference evidence="4 5" key="1">
    <citation type="journal article" date="2017" name="Biotechnol. Biofuels">
        <title>Differential beta-glucosidase expression as a function of carbon source availability in Talaromyces amestolkiae: a genomic and proteomic approach.</title>
        <authorList>
            <person name="de Eugenio L.I."/>
            <person name="Mendez-Liter J.A."/>
            <person name="Nieto-Dominguez M."/>
            <person name="Alonso L."/>
            <person name="Gil-Munoz J."/>
            <person name="Barriuso J."/>
            <person name="Prieto A."/>
            <person name="Martinez M.J."/>
        </authorList>
    </citation>
    <scope>NUCLEOTIDE SEQUENCE [LARGE SCALE GENOMIC DNA]</scope>
    <source>
        <strain evidence="4 5">CIB</strain>
    </source>
</reference>
<comment type="caution">
    <text evidence="4">The sequence shown here is derived from an EMBL/GenBank/DDBJ whole genome shotgun (WGS) entry which is preliminary data.</text>
</comment>
<dbReference type="PROSITE" id="PS50837">
    <property type="entry name" value="NACHT"/>
    <property type="match status" value="1"/>
</dbReference>
<name>A0A364KPF4_TALAM</name>
<dbReference type="Gene3D" id="1.25.40.20">
    <property type="entry name" value="Ankyrin repeat-containing domain"/>
    <property type="match status" value="1"/>
</dbReference>
<sequence length="1165" mass="131853">MKPALNRSLARKPSQVFKPVQSTISTIDPAPPDQATKVTVPDVGTKVKKTESQPSQSTSLPKKIESSVAATKPTKVKLDDIDGGIVGSDLWSAAYREAVESMQDEMDITILKGSSVAQLFEKLEEIDKDVNQKSAFVRGMEVLKKAKKPLENFKLALDLASPLAELEPVATTVVGVLKGVTAIAISVASADVKFEDQIVEMLQHISYIDDCDTLGQKADDKDIHKALVVVYKKILEFYKVAFDILTRKGVKLIMKMVMENDRLPSIVQDFLKCADILHKLIEKSVLRITQDIQAMLYHSEITQWLGTDKIRGQSTYHSELQSLRADRAFLGDKGHGKTVAMAYLVDQLNGRNTSQIPQPKLCYYYCRDDETGEAIQILSALILSLLEQLPGLQKPFFEMYKQAQASGNIDPATNIKTMEEFLQKLLKAVDRPMFVLIDGLDECSTESRNDLLKILKTLSQEVPVLKIILSSRPQEEILEQLDKIPRIDLISDIQRDRIIAEATVERQLTNRSTDVKELVIDELSKLAEGSAIWTKMTVNLIKIRKIRMKVPMKRFLETILLPPKLSGLYVEIFSRCTSDDHENEGLARTALKLLAVSRRPLSIVELAWAVTLGVSHGITNVTALTEEVDHQRLMSLIDPFISRTDFSDIKKRQVRLVHQSVKEFIIEKWTSGYRPALAGDRANSEERIVEDLEACMLDICVRYLLLDDIGNRDLFPEEFVAISELPQGSDLFDEDKESVQYDPYCTWDTWEDDMIRYDPTERGFGEFFVYASCHWTGHFGAISANSALFPSLEHLESVCKRGSTRLKNWIEQNRRPICAINPREEFDYTLYDPLSITSLFGSKAMLCYMLENSNFDEEKYLPNPLIGAADQVLQWGDISRLRILFLNYKGDHQLQNLESFRLVIKNWFYPRKRHNNWEVVYDLVDSLTDKMVREHWGNELLCIAARAGCMPIIRRLVTNAQQNVELRSELLRESRGEQQPPAFAEPTRQSIEEAVLGNHVDAVECLLTMKDIEVHLQYQNCCGENVFHLASTICNPAMFRVLVPRYREGVHQVDHQGSTALVRVITNALASEHRYEIAKIIISESSPDWTSHYHDGQQNPLRAAVQLGDLEMCSLLIRDGGMSPVSALSYDKEGRAGLKDRNSTNEDKAGEILQLLSKHADLHPT</sequence>
<organism evidence="4 5">
    <name type="scientific">Talaromyces amestolkiae</name>
    <dbReference type="NCBI Taxonomy" id="1196081"/>
    <lineage>
        <taxon>Eukaryota</taxon>
        <taxon>Fungi</taxon>
        <taxon>Dikarya</taxon>
        <taxon>Ascomycota</taxon>
        <taxon>Pezizomycotina</taxon>
        <taxon>Eurotiomycetes</taxon>
        <taxon>Eurotiomycetidae</taxon>
        <taxon>Eurotiales</taxon>
        <taxon>Trichocomaceae</taxon>
        <taxon>Talaromyces</taxon>
        <taxon>Talaromyces sect. Talaromyces</taxon>
    </lineage>
</organism>
<proteinExistence type="predicted"/>
<dbReference type="InterPro" id="IPR036770">
    <property type="entry name" value="Ankyrin_rpt-contain_sf"/>
</dbReference>
<dbReference type="AlphaFoldDB" id="A0A364KPF4"/>
<evidence type="ECO:0000256" key="2">
    <source>
        <dbReference type="SAM" id="MobiDB-lite"/>
    </source>
</evidence>
<dbReference type="OrthoDB" id="62952at2759"/>
<dbReference type="RefSeq" id="XP_040729945.1">
    <property type="nucleotide sequence ID" value="XM_040873477.1"/>
</dbReference>
<evidence type="ECO:0000256" key="1">
    <source>
        <dbReference type="ARBA" id="ARBA00022737"/>
    </source>
</evidence>
<dbReference type="SUPFAM" id="SSF52540">
    <property type="entry name" value="P-loop containing nucleoside triphosphate hydrolases"/>
    <property type="match status" value="1"/>
</dbReference>
<accession>A0A364KPF4</accession>
<dbReference type="PANTHER" id="PTHR10039:SF10">
    <property type="entry name" value="NACHT DOMAIN-CONTAINING PROTEIN"/>
    <property type="match status" value="1"/>
</dbReference>
<dbReference type="InterPro" id="IPR027417">
    <property type="entry name" value="P-loop_NTPase"/>
</dbReference>
<dbReference type="Proteomes" id="UP000249363">
    <property type="component" value="Unassembled WGS sequence"/>
</dbReference>
<dbReference type="SUPFAM" id="SSF48403">
    <property type="entry name" value="Ankyrin repeat"/>
    <property type="match status" value="1"/>
</dbReference>
<feature type="domain" description="NACHT" evidence="3">
    <location>
        <begin position="325"/>
        <end position="473"/>
    </location>
</feature>
<dbReference type="Pfam" id="PF24883">
    <property type="entry name" value="NPHP3_N"/>
    <property type="match status" value="1"/>
</dbReference>
<protein>
    <recommendedName>
        <fullName evidence="3">NACHT domain-containing protein</fullName>
    </recommendedName>
</protein>
<keyword evidence="5" id="KW-1185">Reference proteome</keyword>
<dbReference type="InterPro" id="IPR056884">
    <property type="entry name" value="NPHP3-like_N"/>
</dbReference>
<evidence type="ECO:0000313" key="4">
    <source>
        <dbReference type="EMBL" id="RAO65428.1"/>
    </source>
</evidence>
<dbReference type="InterPro" id="IPR007111">
    <property type="entry name" value="NACHT_NTPase"/>
</dbReference>